<dbReference type="PRINTS" id="PR01640">
    <property type="entry name" value="PROFILINPLNT"/>
</dbReference>
<keyword evidence="5" id="KW-0206">Cytoskeleton</keyword>
<evidence type="ECO:0000256" key="2">
    <source>
        <dbReference type="ARBA" id="ARBA00010058"/>
    </source>
</evidence>
<dbReference type="SUPFAM" id="SSF55770">
    <property type="entry name" value="Profilin (actin-binding protein)"/>
    <property type="match status" value="1"/>
</dbReference>
<protein>
    <recommendedName>
        <fullName evidence="6">Profilin</fullName>
    </recommendedName>
</protein>
<organism evidence="7 8">
    <name type="scientific">Drechslerella dactyloides</name>
    <name type="common">Nematode-trapping fungus</name>
    <name type="synonym">Arthrobotrys dactyloides</name>
    <dbReference type="NCBI Taxonomy" id="74499"/>
    <lineage>
        <taxon>Eukaryota</taxon>
        <taxon>Fungi</taxon>
        <taxon>Dikarya</taxon>
        <taxon>Ascomycota</taxon>
        <taxon>Pezizomycotina</taxon>
        <taxon>Orbiliomycetes</taxon>
        <taxon>Orbiliales</taxon>
        <taxon>Orbiliaceae</taxon>
        <taxon>Drechslerella</taxon>
    </lineage>
</organism>
<sequence>MVSLVGSGNVDAGAIFSAAGDSVWANSSGFNVSPDEIKSLVQAYALPDKSTSSLWGEGLHIAGVKYVCTKVDDRSIYGKKGKTGVCIVKTKQAIVIARYPDTVQTQSAATTTEGLADYLIKTGY</sequence>
<evidence type="ECO:0000256" key="4">
    <source>
        <dbReference type="ARBA" id="ARBA00023203"/>
    </source>
</evidence>
<dbReference type="Proteomes" id="UP001221413">
    <property type="component" value="Unassembled WGS sequence"/>
</dbReference>
<evidence type="ECO:0000256" key="1">
    <source>
        <dbReference type="ARBA" id="ARBA00004245"/>
    </source>
</evidence>
<dbReference type="CDD" id="cd00148">
    <property type="entry name" value="PROF"/>
    <property type="match status" value="1"/>
</dbReference>
<evidence type="ECO:0000256" key="6">
    <source>
        <dbReference type="RuleBase" id="RU003909"/>
    </source>
</evidence>
<name>A0AAD6J412_DREDA</name>
<dbReference type="GO" id="GO:0005938">
    <property type="term" value="C:cell cortex"/>
    <property type="evidence" value="ECO:0007669"/>
    <property type="project" value="TreeGrafter"/>
</dbReference>
<evidence type="ECO:0000313" key="8">
    <source>
        <dbReference type="Proteomes" id="UP001221413"/>
    </source>
</evidence>
<evidence type="ECO:0000313" key="7">
    <source>
        <dbReference type="EMBL" id="KAJ6262845.1"/>
    </source>
</evidence>
<comment type="caution">
    <text evidence="7">The sequence shown here is derived from an EMBL/GenBank/DDBJ whole genome shotgun (WGS) entry which is preliminary data.</text>
</comment>
<dbReference type="InterPro" id="IPR005455">
    <property type="entry name" value="PFN_euk"/>
</dbReference>
<dbReference type="PANTHER" id="PTHR11604">
    <property type="entry name" value="PROFILIN"/>
    <property type="match status" value="1"/>
</dbReference>
<keyword evidence="4 6" id="KW-0009">Actin-binding</keyword>
<accession>A0AAD6J412</accession>
<dbReference type="SMART" id="SM00392">
    <property type="entry name" value="PROF"/>
    <property type="match status" value="1"/>
</dbReference>
<evidence type="ECO:0000256" key="3">
    <source>
        <dbReference type="ARBA" id="ARBA00022490"/>
    </source>
</evidence>
<dbReference type="AlphaFoldDB" id="A0AAD6J412"/>
<dbReference type="EMBL" id="JAQGDS010000002">
    <property type="protein sequence ID" value="KAJ6262845.1"/>
    <property type="molecule type" value="Genomic_DNA"/>
</dbReference>
<reference evidence="7" key="1">
    <citation type="submission" date="2023-01" db="EMBL/GenBank/DDBJ databases">
        <title>The chitinases involved in constricting ring structure development in the nematode-trapping fungus Drechslerella dactyloides.</title>
        <authorList>
            <person name="Wang R."/>
            <person name="Zhang L."/>
            <person name="Tang P."/>
            <person name="Li S."/>
            <person name="Liang L."/>
        </authorList>
    </citation>
    <scope>NUCLEOTIDE SEQUENCE</scope>
    <source>
        <strain evidence="7">YMF1.00031</strain>
    </source>
</reference>
<comment type="similarity">
    <text evidence="2 6">Belongs to the profilin family.</text>
</comment>
<evidence type="ECO:0000256" key="5">
    <source>
        <dbReference type="ARBA" id="ARBA00023212"/>
    </source>
</evidence>
<dbReference type="GO" id="GO:0005856">
    <property type="term" value="C:cytoskeleton"/>
    <property type="evidence" value="ECO:0007669"/>
    <property type="project" value="UniProtKB-SubCell"/>
</dbReference>
<dbReference type="GO" id="GO:0003785">
    <property type="term" value="F:actin monomer binding"/>
    <property type="evidence" value="ECO:0007669"/>
    <property type="project" value="TreeGrafter"/>
</dbReference>
<proteinExistence type="inferred from homology"/>
<dbReference type="PANTHER" id="PTHR11604:SF0">
    <property type="entry name" value="PROFILIN"/>
    <property type="match status" value="1"/>
</dbReference>
<keyword evidence="8" id="KW-1185">Reference proteome</keyword>
<comment type="subcellular location">
    <subcellularLocation>
        <location evidence="1">Cytoplasm</location>
        <location evidence="1">Cytoskeleton</location>
    </subcellularLocation>
</comment>
<dbReference type="InterPro" id="IPR036140">
    <property type="entry name" value="PFN_sf"/>
</dbReference>
<dbReference type="Pfam" id="PF00235">
    <property type="entry name" value="Profilin"/>
    <property type="match status" value="1"/>
</dbReference>
<dbReference type="InterPro" id="IPR048278">
    <property type="entry name" value="PFN"/>
</dbReference>
<dbReference type="Gene3D" id="3.30.450.30">
    <property type="entry name" value="Dynein light chain 2a, cytoplasmic"/>
    <property type="match status" value="1"/>
</dbReference>
<gene>
    <name evidence="7" type="ORF">Dda_1402</name>
</gene>
<keyword evidence="3" id="KW-0963">Cytoplasm</keyword>